<dbReference type="SUPFAM" id="SSF51735">
    <property type="entry name" value="NAD(P)-binding Rossmann-fold domains"/>
    <property type="match status" value="1"/>
</dbReference>
<keyword evidence="2" id="KW-1185">Reference proteome</keyword>
<evidence type="ECO:0000313" key="1">
    <source>
        <dbReference type="EMBL" id="KAJ7325910.1"/>
    </source>
</evidence>
<name>A0AAD6ZJL1_9AGAR</name>
<dbReference type="AlphaFoldDB" id="A0AAD6ZJL1"/>
<feature type="non-terminal residue" evidence="1">
    <location>
        <position position="1"/>
    </location>
</feature>
<feature type="non-terminal residue" evidence="1">
    <location>
        <position position="80"/>
    </location>
</feature>
<dbReference type="Gene3D" id="3.40.50.720">
    <property type="entry name" value="NAD(P)-binding Rossmann-like Domain"/>
    <property type="match status" value="1"/>
</dbReference>
<evidence type="ECO:0000313" key="2">
    <source>
        <dbReference type="Proteomes" id="UP001218218"/>
    </source>
</evidence>
<comment type="caution">
    <text evidence="1">The sequence shown here is derived from an EMBL/GenBank/DDBJ whole genome shotgun (WGS) entry which is preliminary data.</text>
</comment>
<accession>A0AAD6ZJL1</accession>
<dbReference type="EMBL" id="JARIHO010000043">
    <property type="protein sequence ID" value="KAJ7325910.1"/>
    <property type="molecule type" value="Genomic_DNA"/>
</dbReference>
<dbReference type="Proteomes" id="UP001218218">
    <property type="component" value="Unassembled WGS sequence"/>
</dbReference>
<organism evidence="1 2">
    <name type="scientific">Mycena albidolilacea</name>
    <dbReference type="NCBI Taxonomy" id="1033008"/>
    <lineage>
        <taxon>Eukaryota</taxon>
        <taxon>Fungi</taxon>
        <taxon>Dikarya</taxon>
        <taxon>Basidiomycota</taxon>
        <taxon>Agaricomycotina</taxon>
        <taxon>Agaricomycetes</taxon>
        <taxon>Agaricomycetidae</taxon>
        <taxon>Agaricales</taxon>
        <taxon>Marasmiineae</taxon>
        <taxon>Mycenaceae</taxon>
        <taxon>Mycena</taxon>
    </lineage>
</organism>
<proteinExistence type="predicted"/>
<reference evidence="1" key="1">
    <citation type="submission" date="2023-03" db="EMBL/GenBank/DDBJ databases">
        <title>Massive genome expansion in bonnet fungi (Mycena s.s.) driven by repeated elements and novel gene families across ecological guilds.</title>
        <authorList>
            <consortium name="Lawrence Berkeley National Laboratory"/>
            <person name="Harder C.B."/>
            <person name="Miyauchi S."/>
            <person name="Viragh M."/>
            <person name="Kuo A."/>
            <person name="Thoen E."/>
            <person name="Andreopoulos B."/>
            <person name="Lu D."/>
            <person name="Skrede I."/>
            <person name="Drula E."/>
            <person name="Henrissat B."/>
            <person name="Morin E."/>
            <person name="Kohler A."/>
            <person name="Barry K."/>
            <person name="LaButti K."/>
            <person name="Morin E."/>
            <person name="Salamov A."/>
            <person name="Lipzen A."/>
            <person name="Mereny Z."/>
            <person name="Hegedus B."/>
            <person name="Baldrian P."/>
            <person name="Stursova M."/>
            <person name="Weitz H."/>
            <person name="Taylor A."/>
            <person name="Grigoriev I.V."/>
            <person name="Nagy L.G."/>
            <person name="Martin F."/>
            <person name="Kauserud H."/>
        </authorList>
    </citation>
    <scope>NUCLEOTIDE SEQUENCE</scope>
    <source>
        <strain evidence="1">CBHHK002</strain>
    </source>
</reference>
<protein>
    <submittedName>
        <fullName evidence="1">Uncharacterized protein</fullName>
    </submittedName>
</protein>
<sequence>NAAWAPAHTPVGIFVGGTSGIRQGIAEAFARHTHGHAHIVLVGRNEAAARAILARIPVSDESYAREFVHCDLSLIVNLNA</sequence>
<gene>
    <name evidence="1" type="ORF">DFH08DRAFT_662620</name>
</gene>
<dbReference type="InterPro" id="IPR036291">
    <property type="entry name" value="NAD(P)-bd_dom_sf"/>
</dbReference>